<keyword evidence="4 10" id="KW-1133">Transmembrane helix</keyword>
<evidence type="ECO:0000313" key="14">
    <source>
        <dbReference type="Proteomes" id="UP000268535"/>
    </source>
</evidence>
<dbReference type="GO" id="GO:0019706">
    <property type="term" value="F:protein-cysteine S-palmitoyltransferase activity"/>
    <property type="evidence" value="ECO:0007669"/>
    <property type="project" value="UniProtKB-EC"/>
</dbReference>
<evidence type="ECO:0000256" key="2">
    <source>
        <dbReference type="ARBA" id="ARBA00022679"/>
    </source>
</evidence>
<dbReference type="Pfam" id="PF01529">
    <property type="entry name" value="DHHC"/>
    <property type="match status" value="1"/>
</dbReference>
<feature type="non-terminal residue" evidence="13">
    <location>
        <position position="322"/>
    </location>
</feature>
<evidence type="ECO:0000256" key="5">
    <source>
        <dbReference type="ARBA" id="ARBA00023136"/>
    </source>
</evidence>
<dbReference type="EMBL" id="ML014219">
    <property type="protein sequence ID" value="RKP00374.1"/>
    <property type="molecule type" value="Genomic_DNA"/>
</dbReference>
<proteinExistence type="inferred from homology"/>
<keyword evidence="6" id="KW-0564">Palmitate</keyword>
<reference evidence="13" key="2">
    <citation type="submission" date="2018-04" db="EMBL/GenBank/DDBJ databases">
        <title>Leveraging single-cell genomics to expand the Fungal Tree of Life.</title>
        <authorList>
            <consortium name="DOE Joint Genome Institute"/>
            <person name="Ahrendt S.R."/>
            <person name="Quandt C.A."/>
            <person name="Ciobanu D."/>
            <person name="Clum A."/>
            <person name="Salamov A."/>
            <person name="Andreopoulos B."/>
            <person name="Cheng J.-F."/>
            <person name="Woyke T."/>
            <person name="Pelin A."/>
            <person name="Henrissat B."/>
            <person name="Benny G.L."/>
            <person name="Smith M.E."/>
            <person name="James T.Y."/>
            <person name="Grigoriev I.V."/>
        </authorList>
    </citation>
    <scope>NUCLEOTIDE SEQUENCE</scope>
    <source>
        <strain evidence="13">ATCC 52028</strain>
    </source>
</reference>
<name>A0A4P9X5H2_9FUNG</name>
<gene>
    <name evidence="12" type="ORF">CAUPRSCDRAFT_3008</name>
    <name evidence="13" type="ORF">CXG81DRAFT_3285</name>
</gene>
<keyword evidence="5 10" id="KW-0472">Membrane</keyword>
<reference evidence="12" key="3">
    <citation type="submission" date="2018-08" db="EMBL/GenBank/DDBJ databases">
        <title>Leveraging single-cell genomics to expand the Fungal Tree of Life.</title>
        <authorList>
            <consortium name="DOE Joint Genome Institute"/>
            <person name="Ahrendt S.R."/>
            <person name="Quandt C.A."/>
            <person name="Ciobanu D."/>
            <person name="Clum A."/>
            <person name="Salamov A."/>
            <person name="Andreopoulos B."/>
            <person name="Cheng J.-F."/>
            <person name="Woyke T."/>
            <person name="Pelin A."/>
            <person name="Henrissat B."/>
            <person name="Reynolds N."/>
            <person name="Benny G.L."/>
            <person name="Smith M.E."/>
            <person name="James T.Y."/>
            <person name="Grigoriev I.V."/>
        </authorList>
    </citation>
    <scope>NUCLEOTIDE SEQUENCE</scope>
    <source>
        <strain evidence="12">ATCC 52028</strain>
    </source>
</reference>
<keyword evidence="2 10" id="KW-0808">Transferase</keyword>
<dbReference type="GO" id="GO:0005794">
    <property type="term" value="C:Golgi apparatus"/>
    <property type="evidence" value="ECO:0007669"/>
    <property type="project" value="TreeGrafter"/>
</dbReference>
<dbReference type="AlphaFoldDB" id="A0A4P9X5H2"/>
<dbReference type="GO" id="GO:0006612">
    <property type="term" value="P:protein targeting to membrane"/>
    <property type="evidence" value="ECO:0007669"/>
    <property type="project" value="TreeGrafter"/>
</dbReference>
<keyword evidence="8 10" id="KW-0012">Acyltransferase</keyword>
<dbReference type="GO" id="GO:0016020">
    <property type="term" value="C:membrane"/>
    <property type="evidence" value="ECO:0007669"/>
    <property type="project" value="UniProtKB-SubCell"/>
</dbReference>
<keyword evidence="7" id="KW-0449">Lipoprotein</keyword>
<evidence type="ECO:0000256" key="1">
    <source>
        <dbReference type="ARBA" id="ARBA00004141"/>
    </source>
</evidence>
<evidence type="ECO:0000313" key="13">
    <source>
        <dbReference type="EMBL" id="RKP00374.1"/>
    </source>
</evidence>
<feature type="transmembrane region" description="Helical" evidence="10">
    <location>
        <begin position="108"/>
        <end position="129"/>
    </location>
</feature>
<feature type="transmembrane region" description="Helical" evidence="10">
    <location>
        <begin position="203"/>
        <end position="222"/>
    </location>
</feature>
<evidence type="ECO:0000256" key="3">
    <source>
        <dbReference type="ARBA" id="ARBA00022692"/>
    </source>
</evidence>
<evidence type="ECO:0000256" key="7">
    <source>
        <dbReference type="ARBA" id="ARBA00023288"/>
    </source>
</evidence>
<dbReference type="EC" id="2.3.1.225" evidence="10"/>
<comment type="subcellular location">
    <subcellularLocation>
        <location evidence="1">Membrane</location>
        <topology evidence="1">Multi-pass membrane protein</topology>
    </subcellularLocation>
</comment>
<organism evidence="13 15">
    <name type="scientific">Caulochytrium protostelioides</name>
    <dbReference type="NCBI Taxonomy" id="1555241"/>
    <lineage>
        <taxon>Eukaryota</taxon>
        <taxon>Fungi</taxon>
        <taxon>Fungi incertae sedis</taxon>
        <taxon>Chytridiomycota</taxon>
        <taxon>Chytridiomycota incertae sedis</taxon>
        <taxon>Chytridiomycetes</taxon>
        <taxon>Caulochytriales</taxon>
        <taxon>Caulochytriaceae</taxon>
        <taxon>Caulochytrium</taxon>
    </lineage>
</organism>
<keyword evidence="3 10" id="KW-0812">Transmembrane</keyword>
<evidence type="ECO:0000313" key="15">
    <source>
        <dbReference type="Proteomes" id="UP000274922"/>
    </source>
</evidence>
<dbReference type="Proteomes" id="UP000268535">
    <property type="component" value="Unassembled WGS sequence"/>
</dbReference>
<evidence type="ECO:0000256" key="10">
    <source>
        <dbReference type="RuleBase" id="RU079119"/>
    </source>
</evidence>
<evidence type="ECO:0000256" key="6">
    <source>
        <dbReference type="ARBA" id="ARBA00023139"/>
    </source>
</evidence>
<evidence type="ECO:0000313" key="12">
    <source>
        <dbReference type="EMBL" id="RKO96710.1"/>
    </source>
</evidence>
<accession>A0A4P9X5H2</accession>
<feature type="domain" description="Palmitoyltransferase DHHC" evidence="11">
    <location>
        <begin position="158"/>
        <end position="304"/>
    </location>
</feature>
<dbReference type="Proteomes" id="UP000274922">
    <property type="component" value="Unassembled WGS sequence"/>
</dbReference>
<reference evidence="14 15" key="1">
    <citation type="journal article" date="2018" name="Nat. Microbiol.">
        <title>Leveraging single-cell genomics to expand the fungal tree of life.</title>
        <authorList>
            <person name="Ahrendt S.R."/>
            <person name="Quandt C.A."/>
            <person name="Ciobanu D."/>
            <person name="Clum A."/>
            <person name="Salamov A."/>
            <person name="Andreopoulos B."/>
            <person name="Cheng J.F."/>
            <person name="Woyke T."/>
            <person name="Pelin A."/>
            <person name="Henrissat B."/>
            <person name="Reynolds N.K."/>
            <person name="Benny G.L."/>
            <person name="Smith M.E."/>
            <person name="James T.Y."/>
            <person name="Grigoriev I.V."/>
        </authorList>
    </citation>
    <scope>NUCLEOTIDE SEQUENCE [LARGE SCALE GENOMIC DNA]</scope>
    <source>
        <strain evidence="14 15">ATCC 52028</strain>
    </source>
</reference>
<protein>
    <recommendedName>
        <fullName evidence="10">Palmitoyltransferase</fullName>
        <ecNumber evidence="10">2.3.1.225</ecNumber>
    </recommendedName>
</protein>
<evidence type="ECO:0000259" key="11">
    <source>
        <dbReference type="Pfam" id="PF01529"/>
    </source>
</evidence>
<comment type="catalytic activity">
    <reaction evidence="9 10">
        <text>L-cysteinyl-[protein] + hexadecanoyl-CoA = S-hexadecanoyl-L-cysteinyl-[protein] + CoA</text>
        <dbReference type="Rhea" id="RHEA:36683"/>
        <dbReference type="Rhea" id="RHEA-COMP:10131"/>
        <dbReference type="Rhea" id="RHEA-COMP:11032"/>
        <dbReference type="ChEBI" id="CHEBI:29950"/>
        <dbReference type="ChEBI" id="CHEBI:57287"/>
        <dbReference type="ChEBI" id="CHEBI:57379"/>
        <dbReference type="ChEBI" id="CHEBI:74151"/>
        <dbReference type="EC" id="2.3.1.225"/>
    </reaction>
</comment>
<evidence type="ECO:0000256" key="8">
    <source>
        <dbReference type="ARBA" id="ARBA00023315"/>
    </source>
</evidence>
<dbReference type="GO" id="GO:0005783">
    <property type="term" value="C:endoplasmic reticulum"/>
    <property type="evidence" value="ECO:0007669"/>
    <property type="project" value="TreeGrafter"/>
</dbReference>
<dbReference type="PROSITE" id="PS50216">
    <property type="entry name" value="DHHC"/>
    <property type="match status" value="1"/>
</dbReference>
<evidence type="ECO:0000256" key="9">
    <source>
        <dbReference type="ARBA" id="ARBA00048048"/>
    </source>
</evidence>
<feature type="transmembrane region" description="Helical" evidence="10">
    <location>
        <begin position="265"/>
        <end position="287"/>
    </location>
</feature>
<dbReference type="InterPro" id="IPR039859">
    <property type="entry name" value="PFA4/ZDH16/20/ERF2-like"/>
</dbReference>
<sequence length="322" mass="35625">GMLVQLMLPIGSVALLLVTLLFGANKAFSRTPIGLLHVMLTKTLPEAVGAGIICIIGRRNADACHTAADFLVNGRHPLVQIFFLILVAGGAGVFTMETWHRIPNASAGAIHHLLIPAAVGTCLGTFYLACTVSPGIVTPENVAQHVQRYDYDYLIFKPTVCRTCGIVKPARSKHCSICNVCISRCDHHCAWINNCVGYANHRWFIAFLLAVTTMCFYGAWLGSKILRMDWSLFRVHDLRTIDKLTGLRRSLTWSEAWLFIISRDVLLSSVTIFAAICGVIVLVFALYNLNMILHGFTANEKFKWEDLQADITDGYLTSIPRS</sequence>
<feature type="non-terminal residue" evidence="13">
    <location>
        <position position="1"/>
    </location>
</feature>
<feature type="transmembrane region" description="Helical" evidence="10">
    <location>
        <begin position="78"/>
        <end position="96"/>
    </location>
</feature>
<evidence type="ECO:0000256" key="4">
    <source>
        <dbReference type="ARBA" id="ARBA00022989"/>
    </source>
</evidence>
<keyword evidence="15" id="KW-1185">Reference proteome</keyword>
<dbReference type="InterPro" id="IPR001594">
    <property type="entry name" value="Palmitoyltrfase_DHHC"/>
</dbReference>
<comment type="domain">
    <text evidence="10">The DHHC domain is required for palmitoyltransferase activity.</text>
</comment>
<dbReference type="EMBL" id="ML009681">
    <property type="protein sequence ID" value="RKO96710.1"/>
    <property type="molecule type" value="Genomic_DNA"/>
</dbReference>
<dbReference type="OrthoDB" id="9909019at2759"/>
<comment type="similarity">
    <text evidence="10">Belongs to the DHHC palmitoyltransferase family.</text>
</comment>
<dbReference type="PANTHER" id="PTHR22883">
    <property type="entry name" value="ZINC FINGER DHHC DOMAIN CONTAINING PROTEIN"/>
    <property type="match status" value="1"/>
</dbReference>